<dbReference type="Proteomes" id="UP000243255">
    <property type="component" value="Unassembled WGS sequence"/>
</dbReference>
<name>A0A1M5KR90_9FIRM</name>
<dbReference type="OrthoDB" id="1753290at2"/>
<organism evidence="1 2">
    <name type="scientific">Asaccharospora irregularis DSM 2635</name>
    <dbReference type="NCBI Taxonomy" id="1121321"/>
    <lineage>
        <taxon>Bacteria</taxon>
        <taxon>Bacillati</taxon>
        <taxon>Bacillota</taxon>
        <taxon>Clostridia</taxon>
        <taxon>Peptostreptococcales</taxon>
        <taxon>Peptostreptococcaceae</taxon>
        <taxon>Asaccharospora</taxon>
    </lineage>
</organism>
<reference evidence="2" key="1">
    <citation type="submission" date="2016-11" db="EMBL/GenBank/DDBJ databases">
        <authorList>
            <person name="Varghese N."/>
            <person name="Submissions S."/>
        </authorList>
    </citation>
    <scope>NUCLEOTIDE SEQUENCE [LARGE SCALE GENOMIC DNA]</scope>
    <source>
        <strain evidence="2">DSM 2635</strain>
    </source>
</reference>
<dbReference type="EMBL" id="FQWX01000003">
    <property type="protein sequence ID" value="SHG55255.1"/>
    <property type="molecule type" value="Genomic_DNA"/>
</dbReference>
<gene>
    <name evidence="1" type="ORF">SAMN04488530_10383</name>
</gene>
<dbReference type="AlphaFoldDB" id="A0A1M5KR90"/>
<proteinExistence type="predicted"/>
<dbReference type="STRING" id="1121321.SAMN04488530_10383"/>
<evidence type="ECO:0000313" key="2">
    <source>
        <dbReference type="Proteomes" id="UP000243255"/>
    </source>
</evidence>
<protein>
    <submittedName>
        <fullName evidence="1">Uncharacterized protein</fullName>
    </submittedName>
</protein>
<evidence type="ECO:0000313" key="1">
    <source>
        <dbReference type="EMBL" id="SHG55255.1"/>
    </source>
</evidence>
<accession>A0A1M5KR90</accession>
<keyword evidence="2" id="KW-1185">Reference proteome</keyword>
<sequence length="136" mass="15986">MKCIKKLGIIFLLVSISTFGGLTTKYIYAREPIMEYRYTIEEAKIKRAQFIWTSCLEEMRRDNLLKSEDIKEINNYINKLKDIKNSQNKEKRYLKEKSALKVSTVDKLVKEGLINSSQGNILRKKLNKYDLSNLEN</sequence>
<dbReference type="RefSeq" id="WP_073123881.1">
    <property type="nucleotide sequence ID" value="NZ_BAABCH010000103.1"/>
</dbReference>